<dbReference type="RefSeq" id="WP_323274676.1">
    <property type="nucleotide sequence ID" value="NZ_JAYGHT010000082.1"/>
</dbReference>
<evidence type="ECO:0000313" key="2">
    <source>
        <dbReference type="Proteomes" id="UP001301728"/>
    </source>
</evidence>
<reference evidence="1 2" key="1">
    <citation type="submission" date="2023-12" db="EMBL/GenBank/DDBJ databases">
        <title>Baltic Sea Cyanobacteria.</title>
        <authorList>
            <person name="Delbaje E."/>
            <person name="Fewer D.P."/>
            <person name="Shishido T.K."/>
        </authorList>
    </citation>
    <scope>NUCLEOTIDE SEQUENCE [LARGE SCALE GENOMIC DNA]</scope>
    <source>
        <strain evidence="1 2">CCNP 1315</strain>
    </source>
</reference>
<gene>
    <name evidence="1" type="ORF">VB854_16285</name>
</gene>
<evidence type="ECO:0000313" key="1">
    <source>
        <dbReference type="EMBL" id="MEA5520508.1"/>
    </source>
</evidence>
<organism evidence="1 2">
    <name type="scientific">Limnoraphis robusta CCNP1315</name>
    <dbReference type="NCBI Taxonomy" id="3110306"/>
    <lineage>
        <taxon>Bacteria</taxon>
        <taxon>Bacillati</taxon>
        <taxon>Cyanobacteriota</taxon>
        <taxon>Cyanophyceae</taxon>
        <taxon>Oscillatoriophycideae</taxon>
        <taxon>Oscillatoriales</taxon>
        <taxon>Sirenicapillariaceae</taxon>
        <taxon>Limnoraphis</taxon>
    </lineage>
</organism>
<dbReference type="EMBL" id="JAYGHT010000082">
    <property type="protein sequence ID" value="MEA5520508.1"/>
    <property type="molecule type" value="Genomic_DNA"/>
</dbReference>
<dbReference type="Proteomes" id="UP001301728">
    <property type="component" value="Unassembled WGS sequence"/>
</dbReference>
<sequence length="122" mass="13482">MQPKKILSLVVVPLFYLGLTCFVPKKATAEIIETALGNIPIACDTDTQKCYTPQNGGWAYVGTINDVSRHQYNAETCMRALGNSMAAAMTRGIDCSIYGIPQNRAAEEQWDRIQDQVLDLLN</sequence>
<accession>A0ABU5TZZ5</accession>
<name>A0ABU5TZZ5_9CYAN</name>
<keyword evidence="2" id="KW-1185">Reference proteome</keyword>
<comment type="caution">
    <text evidence="1">The sequence shown here is derived from an EMBL/GenBank/DDBJ whole genome shotgun (WGS) entry which is preliminary data.</text>
</comment>
<proteinExistence type="predicted"/>
<protein>
    <submittedName>
        <fullName evidence="1">Uncharacterized protein</fullName>
    </submittedName>
</protein>